<reference evidence="1" key="1">
    <citation type="submission" date="2021-07" db="EMBL/GenBank/DDBJ databases">
        <authorList>
            <person name="Durling M."/>
        </authorList>
    </citation>
    <scope>NUCLEOTIDE SEQUENCE</scope>
</reference>
<dbReference type="EMBL" id="CAJVRL010000056">
    <property type="protein sequence ID" value="CAG8954384.1"/>
    <property type="molecule type" value="Genomic_DNA"/>
</dbReference>
<protein>
    <submittedName>
        <fullName evidence="1">Uncharacterized protein</fullName>
    </submittedName>
</protein>
<evidence type="ECO:0000313" key="2">
    <source>
        <dbReference type="Proteomes" id="UP000696280"/>
    </source>
</evidence>
<dbReference type="Proteomes" id="UP000696280">
    <property type="component" value="Unassembled WGS sequence"/>
</dbReference>
<sequence length="102" mass="11081">MTGPPMPASVQLCQWFVDELLKQMGRSFSFVSGPKFSALIALRATVNWTTDANDLDKIFVGGLVWRVVVMKEPDDPGAVGDVQLAGGSEVAVAVPWANFDRR</sequence>
<evidence type="ECO:0000313" key="1">
    <source>
        <dbReference type="EMBL" id="CAG8954384.1"/>
    </source>
</evidence>
<name>A0A9N9KVR9_9HELO</name>
<keyword evidence="2" id="KW-1185">Reference proteome</keyword>
<proteinExistence type="predicted"/>
<dbReference type="AlphaFoldDB" id="A0A9N9KVR9"/>
<organism evidence="1 2">
    <name type="scientific">Hymenoscyphus fraxineus</name>
    <dbReference type="NCBI Taxonomy" id="746836"/>
    <lineage>
        <taxon>Eukaryota</taxon>
        <taxon>Fungi</taxon>
        <taxon>Dikarya</taxon>
        <taxon>Ascomycota</taxon>
        <taxon>Pezizomycotina</taxon>
        <taxon>Leotiomycetes</taxon>
        <taxon>Helotiales</taxon>
        <taxon>Helotiaceae</taxon>
        <taxon>Hymenoscyphus</taxon>
    </lineage>
</organism>
<gene>
    <name evidence="1" type="ORF">HYFRA_00006011</name>
</gene>
<comment type="caution">
    <text evidence="1">The sequence shown here is derived from an EMBL/GenBank/DDBJ whole genome shotgun (WGS) entry which is preliminary data.</text>
</comment>
<accession>A0A9N9KVR9</accession>